<dbReference type="Gene3D" id="2.60.120.620">
    <property type="entry name" value="q2cbj1_9rhob like domain"/>
    <property type="match status" value="1"/>
</dbReference>
<dbReference type="EMBL" id="UINC01067756">
    <property type="protein sequence ID" value="SVB99736.1"/>
    <property type="molecule type" value="Genomic_DNA"/>
</dbReference>
<name>A0A382IJD3_9ZZZZ</name>
<evidence type="ECO:0008006" key="2">
    <source>
        <dbReference type="Google" id="ProtNLM"/>
    </source>
</evidence>
<reference evidence="1" key="1">
    <citation type="submission" date="2018-05" db="EMBL/GenBank/DDBJ databases">
        <authorList>
            <person name="Lanie J.A."/>
            <person name="Ng W.-L."/>
            <person name="Kazmierczak K.M."/>
            <person name="Andrzejewski T.M."/>
            <person name="Davidsen T.M."/>
            <person name="Wayne K.J."/>
            <person name="Tettelin H."/>
            <person name="Glass J.I."/>
            <person name="Rusch D."/>
            <person name="Podicherti R."/>
            <person name="Tsui H.-C.T."/>
            <person name="Winkler M.E."/>
        </authorList>
    </citation>
    <scope>NUCLEOTIDE SEQUENCE</scope>
</reference>
<evidence type="ECO:0000313" key="1">
    <source>
        <dbReference type="EMBL" id="SVB99736.1"/>
    </source>
</evidence>
<dbReference type="AlphaFoldDB" id="A0A382IJD3"/>
<sequence>MIDPGGIKIIKVWHELKVVQIEFNDEWLKHFKALKTPPESERINLSKSGFIEHGGAKYYKIKDQEGWIDKAGKLWHEGLKFEEPEQMNITSAWINIQQEKNYLPAHEHDGFLSGITYIDVPKQLADVDNKDGGVDLIFPREKKNFHFRPIEGRGLIFLAQTMHIVYPFNGPGIRRTLNYNMEIAK</sequence>
<organism evidence="1">
    <name type="scientific">marine metagenome</name>
    <dbReference type="NCBI Taxonomy" id="408172"/>
    <lineage>
        <taxon>unclassified sequences</taxon>
        <taxon>metagenomes</taxon>
        <taxon>ecological metagenomes</taxon>
    </lineage>
</organism>
<dbReference type="InterPro" id="IPR012668">
    <property type="entry name" value="CHP02466"/>
</dbReference>
<protein>
    <recommendedName>
        <fullName evidence="2">Prolyl 4-hydroxylase alpha subunit Fe(2+) 2OG dioxygenase domain-containing protein</fullName>
    </recommendedName>
</protein>
<accession>A0A382IJD3</accession>
<proteinExistence type="predicted"/>
<dbReference type="Pfam" id="PF13759">
    <property type="entry name" value="2OG-FeII_Oxy_5"/>
    <property type="match status" value="1"/>
</dbReference>
<gene>
    <name evidence="1" type="ORF">METZ01_LOCUS252590</name>
</gene>